<comment type="caution">
    <text evidence="4">The sequence shown here is derived from an EMBL/GenBank/DDBJ whole genome shotgun (WGS) entry which is preliminary data.</text>
</comment>
<dbReference type="InterPro" id="IPR057666">
    <property type="entry name" value="DrpA_SLOG"/>
</dbReference>
<reference evidence="4 5" key="1">
    <citation type="submission" date="2018-10" db="EMBL/GenBank/DDBJ databases">
        <title>Comparative analysis of microorganisms from saline springs in Andes Mountain Range, Colombia.</title>
        <authorList>
            <person name="Rubin E."/>
        </authorList>
    </citation>
    <scope>NUCLEOTIDE SEQUENCE [LARGE SCALE GENOMIC DNA]</scope>
    <source>
        <strain evidence="4 5">USBA 36</strain>
    </source>
</reference>
<dbReference type="OrthoDB" id="9785707at2"/>
<feature type="domain" description="Smf/DprA SLOG" evidence="2">
    <location>
        <begin position="84"/>
        <end position="290"/>
    </location>
</feature>
<dbReference type="InterPro" id="IPR036388">
    <property type="entry name" value="WH-like_DNA-bd_sf"/>
</dbReference>
<dbReference type="SUPFAM" id="SSF102405">
    <property type="entry name" value="MCP/YpsA-like"/>
    <property type="match status" value="1"/>
</dbReference>
<dbReference type="Pfam" id="PF21102">
    <property type="entry name" value="DprA_N"/>
    <property type="match status" value="1"/>
</dbReference>
<protein>
    <submittedName>
        <fullName evidence="4">DNA processing protein</fullName>
    </submittedName>
</protein>
<evidence type="ECO:0000259" key="3">
    <source>
        <dbReference type="Pfam" id="PF17782"/>
    </source>
</evidence>
<gene>
    <name evidence="4" type="ORF">BCL74_1592</name>
</gene>
<sequence>MTRSALPSPPTAEQRLDWLRLIRTENVGPVTFRQLVARFGDPTTALAALPELARQGGRTKPLTIASRAAAEREVAALQKLGARLLTLADPDYPQALAAVPDAPPVLSVRGHVHLLERPAIAIVGARNASANGRTLAERLARDLGEAGYLVASGLARGIDAAAHRGALPQATAAVVAGGIDVIYPEENAGLYEEIWQQGLLVAESPPGTQPTARHFPRRNRIISGLSYGIVVVEAAEKSGSLITARFAGEQGREVMAVPGSPLDPRCRGANRLIRQGATLVESAADIIEAMAPMLRRPLGEREPDLFDLPPVAGADDGTVAKAREQVLELLGPSAVAVDELIRQCQLSASIVLTILLELDLAGRLERHPGNQVSLRFTTD</sequence>
<proteinExistence type="inferred from homology"/>
<name>A0A420WRW6_9PROT</name>
<dbReference type="Proteomes" id="UP000277424">
    <property type="component" value="Unassembled WGS sequence"/>
</dbReference>
<dbReference type="InterPro" id="IPR003488">
    <property type="entry name" value="DprA"/>
</dbReference>
<dbReference type="NCBIfam" id="TIGR00732">
    <property type="entry name" value="dprA"/>
    <property type="match status" value="1"/>
</dbReference>
<dbReference type="Pfam" id="PF02481">
    <property type="entry name" value="DNA_processg_A"/>
    <property type="match status" value="1"/>
</dbReference>
<dbReference type="EMBL" id="RBIG01000001">
    <property type="protein sequence ID" value="RKQ73801.1"/>
    <property type="molecule type" value="Genomic_DNA"/>
</dbReference>
<dbReference type="RefSeq" id="WP_121218857.1">
    <property type="nucleotide sequence ID" value="NZ_RBIG01000001.1"/>
</dbReference>
<dbReference type="Gene3D" id="1.10.10.10">
    <property type="entry name" value="Winged helix-like DNA-binding domain superfamily/Winged helix DNA-binding domain"/>
    <property type="match status" value="1"/>
</dbReference>
<evidence type="ECO:0000256" key="1">
    <source>
        <dbReference type="ARBA" id="ARBA00006525"/>
    </source>
</evidence>
<dbReference type="GO" id="GO:0009294">
    <property type="term" value="P:DNA-mediated transformation"/>
    <property type="evidence" value="ECO:0007669"/>
    <property type="project" value="InterPro"/>
</dbReference>
<dbReference type="PANTHER" id="PTHR43022:SF1">
    <property type="entry name" value="PROTEIN SMF"/>
    <property type="match status" value="1"/>
</dbReference>
<dbReference type="Pfam" id="PF17782">
    <property type="entry name" value="WHD_DprA"/>
    <property type="match status" value="1"/>
</dbReference>
<comment type="similarity">
    <text evidence="1">Belongs to the DprA/Smf family.</text>
</comment>
<evidence type="ECO:0000313" key="5">
    <source>
        <dbReference type="Proteomes" id="UP000277424"/>
    </source>
</evidence>
<dbReference type="Gene3D" id="3.40.50.450">
    <property type="match status" value="1"/>
</dbReference>
<dbReference type="PANTHER" id="PTHR43022">
    <property type="entry name" value="PROTEIN SMF"/>
    <property type="match status" value="1"/>
</dbReference>
<feature type="domain" description="DprA winged helix" evidence="3">
    <location>
        <begin position="319"/>
        <end position="370"/>
    </location>
</feature>
<organism evidence="4 5">
    <name type="scientific">Oceanibaculum indicum</name>
    <dbReference type="NCBI Taxonomy" id="526216"/>
    <lineage>
        <taxon>Bacteria</taxon>
        <taxon>Pseudomonadati</taxon>
        <taxon>Pseudomonadota</taxon>
        <taxon>Alphaproteobacteria</taxon>
        <taxon>Rhodospirillales</taxon>
        <taxon>Oceanibaculaceae</taxon>
        <taxon>Oceanibaculum</taxon>
    </lineage>
</organism>
<evidence type="ECO:0000259" key="2">
    <source>
        <dbReference type="Pfam" id="PF02481"/>
    </source>
</evidence>
<dbReference type="AlphaFoldDB" id="A0A420WRW6"/>
<accession>A0A420WRW6</accession>
<dbReference type="InterPro" id="IPR041614">
    <property type="entry name" value="DprA_WH"/>
</dbReference>
<evidence type="ECO:0000313" key="4">
    <source>
        <dbReference type="EMBL" id="RKQ73801.1"/>
    </source>
</evidence>